<gene>
    <name evidence="1" type="ORF">Ahy_A08g037705</name>
</gene>
<dbReference type="GO" id="GO:0010073">
    <property type="term" value="P:meristem maintenance"/>
    <property type="evidence" value="ECO:0007669"/>
    <property type="project" value="InterPro"/>
</dbReference>
<dbReference type="EMBL" id="SDMP01000008">
    <property type="protein sequence ID" value="RYR41292.1"/>
    <property type="molecule type" value="Genomic_DNA"/>
</dbReference>
<evidence type="ECO:0000313" key="2">
    <source>
        <dbReference type="Proteomes" id="UP000289738"/>
    </source>
</evidence>
<organism evidence="1 2">
    <name type="scientific">Arachis hypogaea</name>
    <name type="common">Peanut</name>
    <dbReference type="NCBI Taxonomy" id="3818"/>
    <lineage>
        <taxon>Eukaryota</taxon>
        <taxon>Viridiplantae</taxon>
        <taxon>Streptophyta</taxon>
        <taxon>Embryophyta</taxon>
        <taxon>Tracheophyta</taxon>
        <taxon>Spermatophyta</taxon>
        <taxon>Magnoliopsida</taxon>
        <taxon>eudicotyledons</taxon>
        <taxon>Gunneridae</taxon>
        <taxon>Pentapetalae</taxon>
        <taxon>rosids</taxon>
        <taxon>fabids</taxon>
        <taxon>Fabales</taxon>
        <taxon>Fabaceae</taxon>
        <taxon>Papilionoideae</taxon>
        <taxon>50 kb inversion clade</taxon>
        <taxon>dalbergioids sensu lato</taxon>
        <taxon>Dalbergieae</taxon>
        <taxon>Pterocarpus clade</taxon>
        <taxon>Arachis</taxon>
    </lineage>
</organism>
<dbReference type="InterPro" id="IPR044824">
    <property type="entry name" value="MAIN-like"/>
</dbReference>
<proteinExistence type="predicted"/>
<protein>
    <recommendedName>
        <fullName evidence="3">Aminotransferase-like plant mobile domain-containing protein</fullName>
    </recommendedName>
</protein>
<dbReference type="PANTHER" id="PTHR46033:SF1">
    <property type="entry name" value="PROTEIN MAIN-LIKE 2"/>
    <property type="match status" value="1"/>
</dbReference>
<dbReference type="AlphaFoldDB" id="A0A445BRK5"/>
<accession>A0A445BRK5</accession>
<evidence type="ECO:0000313" key="1">
    <source>
        <dbReference type="EMBL" id="RYR41292.1"/>
    </source>
</evidence>
<comment type="caution">
    <text evidence="1">The sequence shown here is derived from an EMBL/GenBank/DDBJ whole genome shotgun (WGS) entry which is preliminary data.</text>
</comment>
<evidence type="ECO:0008006" key="3">
    <source>
        <dbReference type="Google" id="ProtNLM"/>
    </source>
</evidence>
<keyword evidence="2" id="KW-1185">Reference proteome</keyword>
<sequence length="112" mass="13296">MRPTFFTCHGVKCTITLQDVAYHFRLRAHGEPVGTCLRDFHTWYETEAWELVKRILGARPLVVQQQGTQKKESFSLKLTWLQERLRQMLDTHDPDTLRQYRRCYILLMIGGD</sequence>
<name>A0A445BRK5_ARAHY</name>
<reference evidence="1 2" key="1">
    <citation type="submission" date="2019-01" db="EMBL/GenBank/DDBJ databases">
        <title>Sequencing of cultivated peanut Arachis hypogaea provides insights into genome evolution and oil improvement.</title>
        <authorList>
            <person name="Chen X."/>
        </authorList>
    </citation>
    <scope>NUCLEOTIDE SEQUENCE [LARGE SCALE GENOMIC DNA]</scope>
    <source>
        <strain evidence="2">cv. Fuhuasheng</strain>
        <tissue evidence="1">Leaves</tissue>
    </source>
</reference>
<dbReference type="Proteomes" id="UP000289738">
    <property type="component" value="Chromosome A08"/>
</dbReference>
<dbReference type="PANTHER" id="PTHR46033">
    <property type="entry name" value="PROTEIN MAIN-LIKE 2"/>
    <property type="match status" value="1"/>
</dbReference>